<feature type="compositionally biased region" description="Low complexity" evidence="5">
    <location>
        <begin position="148"/>
        <end position="171"/>
    </location>
</feature>
<evidence type="ECO:0008006" key="8">
    <source>
        <dbReference type="Google" id="ProtNLM"/>
    </source>
</evidence>
<feature type="non-terminal residue" evidence="6">
    <location>
        <position position="1"/>
    </location>
</feature>
<protein>
    <recommendedName>
        <fullName evidence="8">DDRGK domain-containing protein 1</fullName>
    </recommendedName>
</protein>
<keyword evidence="4" id="KW-0472">Membrane</keyword>
<evidence type="ECO:0000256" key="2">
    <source>
        <dbReference type="ARBA" id="ARBA00022692"/>
    </source>
</evidence>
<name>A0ABN9RNX9_9DINO</name>
<proteinExistence type="predicted"/>
<sequence>ERREEEERKAREEKERAEKEEFDKWKDMFAVDAEGETDGGGAEAGAVERFIDYVQVRKVVQLEDLAAEFRMKTSAAINRLEELEKLGRLSGIFDDRGKFVYITSEEMAGVADWLKKKGRITRADLVAACNRIIRLNPTEEDKARLQQEASKAAAEIEADAAADGAPVDSPS</sequence>
<accession>A0ABN9RNX9</accession>
<evidence type="ECO:0000256" key="5">
    <source>
        <dbReference type="SAM" id="MobiDB-lite"/>
    </source>
</evidence>
<dbReference type="InterPro" id="IPR019153">
    <property type="entry name" value="DDRGK_dom-contain"/>
</dbReference>
<feature type="region of interest" description="Disordered" evidence="5">
    <location>
        <begin position="1"/>
        <end position="20"/>
    </location>
</feature>
<comment type="caution">
    <text evidence="6">The sequence shown here is derived from an EMBL/GenBank/DDBJ whole genome shotgun (WGS) entry which is preliminary data.</text>
</comment>
<gene>
    <name evidence="6" type="ORF">PCOR1329_LOCUS22271</name>
</gene>
<dbReference type="PANTHER" id="PTHR48176:SF1">
    <property type="entry name" value="DDRGK DOMAIN-CONTAINING PROTEIN 1"/>
    <property type="match status" value="1"/>
</dbReference>
<keyword evidence="2" id="KW-0812">Transmembrane</keyword>
<dbReference type="InterPro" id="IPR050899">
    <property type="entry name" value="DDRGK_domain-containing"/>
</dbReference>
<dbReference type="Gene3D" id="1.10.10.10">
    <property type="entry name" value="Winged helix-like DNA-binding domain superfamily/Winged helix DNA-binding domain"/>
    <property type="match status" value="1"/>
</dbReference>
<keyword evidence="7" id="KW-1185">Reference proteome</keyword>
<evidence type="ECO:0000256" key="1">
    <source>
        <dbReference type="ARBA" id="ARBA00004167"/>
    </source>
</evidence>
<reference evidence="6" key="1">
    <citation type="submission" date="2023-10" db="EMBL/GenBank/DDBJ databases">
        <authorList>
            <person name="Chen Y."/>
            <person name="Shah S."/>
            <person name="Dougan E. K."/>
            <person name="Thang M."/>
            <person name="Chan C."/>
        </authorList>
    </citation>
    <scope>NUCLEOTIDE SEQUENCE [LARGE SCALE GENOMIC DNA]</scope>
</reference>
<feature type="region of interest" description="Disordered" evidence="5">
    <location>
        <begin position="144"/>
        <end position="171"/>
    </location>
</feature>
<evidence type="ECO:0000313" key="6">
    <source>
        <dbReference type="EMBL" id="CAK0820698.1"/>
    </source>
</evidence>
<comment type="subcellular location">
    <subcellularLocation>
        <location evidence="1">Membrane</location>
        <topology evidence="1">Single-pass membrane protein</topology>
    </subcellularLocation>
</comment>
<organism evidence="6 7">
    <name type="scientific">Prorocentrum cordatum</name>
    <dbReference type="NCBI Taxonomy" id="2364126"/>
    <lineage>
        <taxon>Eukaryota</taxon>
        <taxon>Sar</taxon>
        <taxon>Alveolata</taxon>
        <taxon>Dinophyceae</taxon>
        <taxon>Prorocentrales</taxon>
        <taxon>Prorocentraceae</taxon>
        <taxon>Prorocentrum</taxon>
    </lineage>
</organism>
<dbReference type="InterPro" id="IPR036388">
    <property type="entry name" value="WH-like_DNA-bd_sf"/>
</dbReference>
<dbReference type="Proteomes" id="UP001189429">
    <property type="component" value="Unassembled WGS sequence"/>
</dbReference>
<dbReference type="SMART" id="SM01128">
    <property type="entry name" value="DDRGK"/>
    <property type="match status" value="1"/>
</dbReference>
<keyword evidence="3" id="KW-1133">Transmembrane helix</keyword>
<dbReference type="Pfam" id="PF09756">
    <property type="entry name" value="DDRGK"/>
    <property type="match status" value="1"/>
</dbReference>
<dbReference type="EMBL" id="CAUYUJ010007426">
    <property type="protein sequence ID" value="CAK0820698.1"/>
    <property type="molecule type" value="Genomic_DNA"/>
</dbReference>
<dbReference type="PANTHER" id="PTHR48176">
    <property type="entry name" value="DDRGK DOMAIN-CONTAINING PROTEIN 1"/>
    <property type="match status" value="1"/>
</dbReference>
<evidence type="ECO:0000313" key="7">
    <source>
        <dbReference type="Proteomes" id="UP001189429"/>
    </source>
</evidence>
<dbReference type="SUPFAM" id="SSF46785">
    <property type="entry name" value="Winged helix' DNA-binding domain"/>
    <property type="match status" value="1"/>
</dbReference>
<evidence type="ECO:0000256" key="3">
    <source>
        <dbReference type="ARBA" id="ARBA00022989"/>
    </source>
</evidence>
<evidence type="ECO:0000256" key="4">
    <source>
        <dbReference type="ARBA" id="ARBA00023136"/>
    </source>
</evidence>
<dbReference type="InterPro" id="IPR036390">
    <property type="entry name" value="WH_DNA-bd_sf"/>
</dbReference>